<sequence length="70" mass="7987">MDSVAFEDVSVSFSQEEWALLAPSQKKLYRDVMQETFKNLASIEAIRERDSVKVKRVVNVQKTSVPISAR</sequence>
<gene>
    <name evidence="2" type="primary">ZNF791</name>
</gene>
<dbReference type="CDD" id="cd07765">
    <property type="entry name" value="KRAB_A-box"/>
    <property type="match status" value="1"/>
</dbReference>
<dbReference type="InterPro" id="IPR036051">
    <property type="entry name" value="KRAB_dom_sf"/>
</dbReference>
<reference evidence="2 3" key="2">
    <citation type="journal article" date="2012" name="Nature">
        <title>Insights into hominid evolution from the gorilla genome sequence.</title>
        <authorList>
            <person name="Scally A."/>
            <person name="Dutheil J.Y."/>
            <person name="Hillier L.W."/>
            <person name="Jordan G.E."/>
            <person name="Goodhead I."/>
            <person name="Herrero J."/>
            <person name="Hobolth A."/>
            <person name="Lappalainen T."/>
            <person name="Mailund T."/>
            <person name="Marques-Bonet T."/>
            <person name="McCarthy S."/>
            <person name="Montgomery S.H."/>
            <person name="Schwalie P.C."/>
            <person name="Tang Y.A."/>
            <person name="Ward M.C."/>
            <person name="Xue Y."/>
            <person name="Yngvadottir B."/>
            <person name="Alkan C."/>
            <person name="Andersen L.N."/>
            <person name="Ayub Q."/>
            <person name="Ball E.V."/>
            <person name="Beal K."/>
            <person name="Bradley B.J."/>
            <person name="Chen Y."/>
            <person name="Clee C.M."/>
            <person name="Fitzgerald S."/>
            <person name="Graves T.A."/>
            <person name="Gu Y."/>
            <person name="Heath P."/>
            <person name="Heger A."/>
            <person name="Karakoc E."/>
            <person name="Kolb-Kokocinski A."/>
            <person name="Laird G.K."/>
            <person name="Lunter G."/>
            <person name="Meader S."/>
            <person name="Mort M."/>
            <person name="Mullikin J.C."/>
            <person name="Munch K."/>
            <person name="O'Connor T.D."/>
            <person name="Phillips A.D."/>
            <person name="Prado-Martinez J."/>
            <person name="Rogers A.S."/>
            <person name="Sajjadian S."/>
            <person name="Schmidt D."/>
            <person name="Shaw K."/>
            <person name="Simpson J.T."/>
            <person name="Stenson P.D."/>
            <person name="Turner D.J."/>
            <person name="Vigilant L."/>
            <person name="Vilella A.J."/>
            <person name="Whitener W."/>
            <person name="Zhu B."/>
            <person name="Cooper D.N."/>
            <person name="de Jong P."/>
            <person name="Dermitzakis E.T."/>
            <person name="Eichler E.E."/>
            <person name="Flicek P."/>
            <person name="Goldman N."/>
            <person name="Mundy N.I."/>
            <person name="Ning Z."/>
            <person name="Odom D.T."/>
            <person name="Ponting C.P."/>
            <person name="Quail M.A."/>
            <person name="Ryder O.A."/>
            <person name="Searle S.M."/>
            <person name="Warren W.C."/>
            <person name="Wilson R.K."/>
            <person name="Schierup M.H."/>
            <person name="Rogers J."/>
            <person name="Tyler-Smith C."/>
            <person name="Durbin R."/>
        </authorList>
    </citation>
    <scope>NUCLEOTIDE SEQUENCE [LARGE SCALE GENOMIC DNA]</scope>
</reference>
<reference evidence="3" key="1">
    <citation type="submission" date="2011-05" db="EMBL/GenBank/DDBJ databases">
        <title>Insights into the evolution of the great apes provided by the gorilla genome.</title>
        <authorList>
            <person name="Scally A."/>
        </authorList>
    </citation>
    <scope>NUCLEOTIDE SEQUENCE [LARGE SCALE GENOMIC DNA]</scope>
</reference>
<dbReference type="Proteomes" id="UP000001519">
    <property type="component" value="Chromosome 19"/>
</dbReference>
<dbReference type="SUPFAM" id="SSF109640">
    <property type="entry name" value="KRAB domain (Kruppel-associated box)"/>
    <property type="match status" value="1"/>
</dbReference>
<dbReference type="EMBL" id="CABD030111794">
    <property type="status" value="NOT_ANNOTATED_CDS"/>
    <property type="molecule type" value="Genomic_DNA"/>
</dbReference>
<dbReference type="InterPro" id="IPR050169">
    <property type="entry name" value="Krueppel_C2H2_ZnF"/>
</dbReference>
<dbReference type="SMART" id="SM00349">
    <property type="entry name" value="KRAB"/>
    <property type="match status" value="1"/>
</dbReference>
<dbReference type="PANTHER" id="PTHR23232:SF158">
    <property type="entry name" value="KRAB DOMAIN-CONTAINING PROTEIN 5"/>
    <property type="match status" value="1"/>
</dbReference>
<keyword evidence="3" id="KW-1185">Reference proteome</keyword>
<protein>
    <submittedName>
        <fullName evidence="2">Zinc finger protein 791</fullName>
    </submittedName>
</protein>
<dbReference type="EMBL" id="CABD030111793">
    <property type="status" value="NOT_ANNOTATED_CDS"/>
    <property type="molecule type" value="Genomic_DNA"/>
</dbReference>
<dbReference type="GO" id="GO:0006355">
    <property type="term" value="P:regulation of DNA-templated transcription"/>
    <property type="evidence" value="ECO:0007669"/>
    <property type="project" value="InterPro"/>
</dbReference>
<dbReference type="Ensembl" id="ENSGGOT00000055006.1">
    <property type="protein sequence ID" value="ENSGGOP00000037047.1"/>
    <property type="gene ID" value="ENSGGOG00000000606.3"/>
</dbReference>
<feature type="domain" description="KRAB" evidence="1">
    <location>
        <begin position="4"/>
        <end position="70"/>
    </location>
</feature>
<dbReference type="Bgee" id="ENSGGOG00000000606">
    <property type="expression patterns" value="Expressed in cerebellum and 6 other cell types or tissues"/>
</dbReference>
<reference evidence="2" key="4">
    <citation type="submission" date="2025-09" db="UniProtKB">
        <authorList>
            <consortium name="Ensembl"/>
        </authorList>
    </citation>
    <scope>IDENTIFICATION</scope>
</reference>
<evidence type="ECO:0000313" key="2">
    <source>
        <dbReference type="Ensembl" id="ENSGGOP00000037047.1"/>
    </source>
</evidence>
<dbReference type="Gene3D" id="6.10.140.140">
    <property type="match status" value="1"/>
</dbReference>
<dbReference type="GeneTree" id="ENSGT00950000182755"/>
<proteinExistence type="predicted"/>
<name>A0A2I2YQ16_GORGO</name>
<accession>A0A2I2YQ16</accession>
<dbReference type="Pfam" id="PF01352">
    <property type="entry name" value="KRAB"/>
    <property type="match status" value="1"/>
</dbReference>
<dbReference type="PROSITE" id="PS50805">
    <property type="entry name" value="KRAB"/>
    <property type="match status" value="1"/>
</dbReference>
<evidence type="ECO:0000313" key="3">
    <source>
        <dbReference type="Proteomes" id="UP000001519"/>
    </source>
</evidence>
<reference evidence="2" key="3">
    <citation type="submission" date="2025-08" db="UniProtKB">
        <authorList>
            <consortium name="Ensembl"/>
        </authorList>
    </citation>
    <scope>IDENTIFICATION</scope>
</reference>
<dbReference type="InterPro" id="IPR001909">
    <property type="entry name" value="KRAB"/>
</dbReference>
<organism evidence="2 3">
    <name type="scientific">Gorilla gorilla gorilla</name>
    <name type="common">Western lowland gorilla</name>
    <dbReference type="NCBI Taxonomy" id="9595"/>
    <lineage>
        <taxon>Eukaryota</taxon>
        <taxon>Metazoa</taxon>
        <taxon>Chordata</taxon>
        <taxon>Craniata</taxon>
        <taxon>Vertebrata</taxon>
        <taxon>Euteleostomi</taxon>
        <taxon>Mammalia</taxon>
        <taxon>Eutheria</taxon>
        <taxon>Euarchontoglires</taxon>
        <taxon>Primates</taxon>
        <taxon>Haplorrhini</taxon>
        <taxon>Catarrhini</taxon>
        <taxon>Hominidae</taxon>
        <taxon>Gorilla</taxon>
    </lineage>
</organism>
<evidence type="ECO:0000259" key="1">
    <source>
        <dbReference type="PROSITE" id="PS50805"/>
    </source>
</evidence>
<dbReference type="AlphaFoldDB" id="A0A2I2YQ16"/>
<dbReference type="PANTHER" id="PTHR23232">
    <property type="entry name" value="KRAB DOMAIN C2H2 ZINC FINGER"/>
    <property type="match status" value="1"/>
</dbReference>